<proteinExistence type="predicted"/>
<dbReference type="EMBL" id="LAZR01056842">
    <property type="protein sequence ID" value="KKK73305.1"/>
    <property type="molecule type" value="Genomic_DNA"/>
</dbReference>
<protein>
    <submittedName>
        <fullName evidence="1">Uncharacterized protein</fullName>
    </submittedName>
</protein>
<gene>
    <name evidence="1" type="ORF">LCGC14_2895150</name>
</gene>
<comment type="caution">
    <text evidence="1">The sequence shown here is derived from an EMBL/GenBank/DDBJ whole genome shotgun (WGS) entry which is preliminary data.</text>
</comment>
<organism evidence="1">
    <name type="scientific">marine sediment metagenome</name>
    <dbReference type="NCBI Taxonomy" id="412755"/>
    <lineage>
        <taxon>unclassified sequences</taxon>
        <taxon>metagenomes</taxon>
        <taxon>ecological metagenomes</taxon>
    </lineage>
</organism>
<accession>A0A0F8YHU3</accession>
<reference evidence="1" key="1">
    <citation type="journal article" date="2015" name="Nature">
        <title>Complex archaea that bridge the gap between prokaryotes and eukaryotes.</title>
        <authorList>
            <person name="Spang A."/>
            <person name="Saw J.H."/>
            <person name="Jorgensen S.L."/>
            <person name="Zaremba-Niedzwiedzka K."/>
            <person name="Martijn J."/>
            <person name="Lind A.E."/>
            <person name="van Eijk R."/>
            <person name="Schleper C."/>
            <person name="Guy L."/>
            <person name="Ettema T.J."/>
        </authorList>
    </citation>
    <scope>NUCLEOTIDE SEQUENCE</scope>
</reference>
<dbReference type="AlphaFoldDB" id="A0A0F8YHU3"/>
<evidence type="ECO:0000313" key="1">
    <source>
        <dbReference type="EMBL" id="KKK73305.1"/>
    </source>
</evidence>
<sequence length="296" mass="34853">VQVMKEEMNMNPLLVSVGNFGWTETGRKNFLNLRERFDCDCISLDLSPATARKMFRAAFIEYGSPTYYWDRAVYTYPIWMAARLSIPLVVYGENVNYEYGGKQTEETPFAYEQEDNGVASAIPIAIWRDYDVAPENLQWMKYPPADLIYESKVTPVYLSYYKKWSGYENMLRARKNGFKTLKDTGEWLRKGYIEQYDQIDAVGYLVHCWMKWPKFGHSRATDVASIWVREGRLTRKEALELVRQHDVILDPKIKDDFCKFVGWDNATFKKVVDKFYNHHLFKKVDGKWVPKEGHYV</sequence>
<feature type="non-terminal residue" evidence="1">
    <location>
        <position position="1"/>
    </location>
</feature>
<name>A0A0F8YHU3_9ZZZZ</name>